<keyword evidence="6 7" id="KW-0030">Aminoacyl-tRNA synthetase</keyword>
<keyword evidence="2 7" id="KW-0436">Ligase</keyword>
<evidence type="ECO:0000256" key="6">
    <source>
        <dbReference type="ARBA" id="ARBA00023146"/>
    </source>
</evidence>
<evidence type="ECO:0000313" key="10">
    <source>
        <dbReference type="EnsemblMetazoa" id="MESCA002551-PA"/>
    </source>
</evidence>
<dbReference type="InterPro" id="IPR049940">
    <property type="entry name" value="GluQ/Sye"/>
</dbReference>
<dbReference type="PANTHER" id="PTHR43311:SF2">
    <property type="entry name" value="GLUTAMATE--TRNA LIGASE, MITOCHONDRIAL-RELATED"/>
    <property type="match status" value="1"/>
</dbReference>
<dbReference type="SUPFAM" id="SSF48163">
    <property type="entry name" value="An anticodon-binding domain of class I aminoacyl-tRNA synthetases"/>
    <property type="match status" value="1"/>
</dbReference>
<reference evidence="10" key="2">
    <citation type="submission" date="2015-06" db="UniProtKB">
        <authorList>
            <consortium name="EnsemblMetazoa"/>
        </authorList>
    </citation>
    <scope>IDENTIFICATION</scope>
</reference>
<dbReference type="InterPro" id="IPR008925">
    <property type="entry name" value="aa_tRNA-synth_I_cd-bd_sf"/>
</dbReference>
<dbReference type="GO" id="GO:0000049">
    <property type="term" value="F:tRNA binding"/>
    <property type="evidence" value="ECO:0007669"/>
    <property type="project" value="InterPro"/>
</dbReference>
<dbReference type="STRING" id="36166.T1GGM8"/>
<keyword evidence="4 7" id="KW-0067">ATP-binding</keyword>
<evidence type="ECO:0000256" key="4">
    <source>
        <dbReference type="ARBA" id="ARBA00022840"/>
    </source>
</evidence>
<proteinExistence type="inferred from homology"/>
<evidence type="ECO:0000259" key="9">
    <source>
        <dbReference type="Pfam" id="PF19269"/>
    </source>
</evidence>
<organism evidence="10 11">
    <name type="scientific">Megaselia scalaris</name>
    <name type="common">Humpbacked fly</name>
    <name type="synonym">Phora scalaris</name>
    <dbReference type="NCBI Taxonomy" id="36166"/>
    <lineage>
        <taxon>Eukaryota</taxon>
        <taxon>Metazoa</taxon>
        <taxon>Ecdysozoa</taxon>
        <taxon>Arthropoda</taxon>
        <taxon>Hexapoda</taxon>
        <taxon>Insecta</taxon>
        <taxon>Pterygota</taxon>
        <taxon>Neoptera</taxon>
        <taxon>Endopterygota</taxon>
        <taxon>Diptera</taxon>
        <taxon>Brachycera</taxon>
        <taxon>Muscomorpha</taxon>
        <taxon>Platypezoidea</taxon>
        <taxon>Phoridae</taxon>
        <taxon>Megaseliini</taxon>
        <taxon>Megaselia</taxon>
    </lineage>
</organism>
<dbReference type="GO" id="GO:0004818">
    <property type="term" value="F:glutamate-tRNA ligase activity"/>
    <property type="evidence" value="ECO:0007669"/>
    <property type="project" value="TreeGrafter"/>
</dbReference>
<dbReference type="GO" id="GO:0006424">
    <property type="term" value="P:glutamyl-tRNA aminoacylation"/>
    <property type="evidence" value="ECO:0007669"/>
    <property type="project" value="TreeGrafter"/>
</dbReference>
<dbReference type="OMA" id="WIRPNDA"/>
<feature type="domain" description="Glutamyl/glutaminyl-tRNA synthetase class Ib catalytic" evidence="8">
    <location>
        <begin position="2"/>
        <end position="137"/>
    </location>
</feature>
<dbReference type="InterPro" id="IPR014729">
    <property type="entry name" value="Rossmann-like_a/b/a_fold"/>
</dbReference>
<dbReference type="HOGENOM" id="CLU_015768_6_3_1"/>
<dbReference type="SUPFAM" id="SSF52374">
    <property type="entry name" value="Nucleotidylyl transferase"/>
    <property type="match status" value="1"/>
</dbReference>
<evidence type="ECO:0000256" key="5">
    <source>
        <dbReference type="ARBA" id="ARBA00022917"/>
    </source>
</evidence>
<keyword evidence="11" id="KW-1185">Reference proteome</keyword>
<dbReference type="GO" id="GO:0005524">
    <property type="term" value="F:ATP binding"/>
    <property type="evidence" value="ECO:0007669"/>
    <property type="project" value="UniProtKB-KW"/>
</dbReference>
<dbReference type="AlphaFoldDB" id="T1GGM8"/>
<dbReference type="Proteomes" id="UP000015102">
    <property type="component" value="Unassembled WGS sequence"/>
</dbReference>
<dbReference type="Gene3D" id="3.40.50.620">
    <property type="entry name" value="HUPs"/>
    <property type="match status" value="1"/>
</dbReference>
<dbReference type="Pfam" id="PF00749">
    <property type="entry name" value="tRNA-synt_1c"/>
    <property type="match status" value="1"/>
</dbReference>
<evidence type="ECO:0000256" key="2">
    <source>
        <dbReference type="ARBA" id="ARBA00022598"/>
    </source>
</evidence>
<evidence type="ECO:0000313" key="11">
    <source>
        <dbReference type="Proteomes" id="UP000015102"/>
    </source>
</evidence>
<accession>T1GGM8</accession>
<dbReference type="PANTHER" id="PTHR43311">
    <property type="entry name" value="GLUTAMATE--TRNA LIGASE"/>
    <property type="match status" value="1"/>
</dbReference>
<dbReference type="GO" id="GO:0005739">
    <property type="term" value="C:mitochondrion"/>
    <property type="evidence" value="ECO:0007669"/>
    <property type="project" value="TreeGrafter"/>
</dbReference>
<dbReference type="Pfam" id="PF19269">
    <property type="entry name" value="Anticodon_2"/>
    <property type="match status" value="1"/>
</dbReference>
<dbReference type="EnsemblMetazoa" id="MESCA002551-RA">
    <property type="protein sequence ID" value="MESCA002551-PA"/>
    <property type="gene ID" value="MESCA002551"/>
</dbReference>
<comment type="similarity">
    <text evidence="1">Belongs to the class-I aminoacyl-tRNA synthetase family. Glutamate--tRNA ligase type 1 subfamily.</text>
</comment>
<protein>
    <submittedName>
        <fullName evidence="10">Uncharacterized protein</fullName>
    </submittedName>
</protein>
<evidence type="ECO:0000256" key="7">
    <source>
        <dbReference type="RuleBase" id="RU363037"/>
    </source>
</evidence>
<dbReference type="EMBL" id="CAQQ02133494">
    <property type="status" value="NOT_ANNOTATED_CDS"/>
    <property type="molecule type" value="Genomic_DNA"/>
</dbReference>
<dbReference type="InterPro" id="IPR045462">
    <property type="entry name" value="aa-tRNA-synth_I_cd-bd"/>
</dbReference>
<dbReference type="InterPro" id="IPR020058">
    <property type="entry name" value="Glu/Gln-tRNA-synth_Ib_cat-dom"/>
</dbReference>
<sequence>MKSDGFPTYHFANVVDDHFMGISHVFRGVEWQISTTKHILLYKAFNWTPPMFGHLPLLVNSDGTKLSKRQGDIHISQYRERGIYPEALANFVMGAGGGFNRSPGDNNKIYTLGELAEMFDVSRLNSHPSRLNHDLLNDFNRMEIQRRIGIEETCDQMVKEVNELVLSKYSQNYSNLDLDKSHIKNILRWSSNRINTLQDLVDAKLSFLWIRPNDAIASDLTKENLENLLSGLEESTFLKDDLNVFLKSFAEMNNFKFAKMMKTFRSALSGLKEGPGVAEMMKFLGRKLQSSGFQTI</sequence>
<name>T1GGM8_MEGSC</name>
<dbReference type="InterPro" id="IPR020751">
    <property type="entry name" value="aa-tRNA-synth_I_codon-bd_sub2"/>
</dbReference>
<dbReference type="Gene3D" id="1.10.10.350">
    <property type="match status" value="1"/>
</dbReference>
<feature type="domain" description="Aminoacyl-tRNA synthetase class I anticodon-binding" evidence="9">
    <location>
        <begin position="177"/>
        <end position="287"/>
    </location>
</feature>
<keyword evidence="3 7" id="KW-0547">Nucleotide-binding</keyword>
<evidence type="ECO:0000259" key="8">
    <source>
        <dbReference type="Pfam" id="PF00749"/>
    </source>
</evidence>
<reference evidence="11" key="1">
    <citation type="submission" date="2013-02" db="EMBL/GenBank/DDBJ databases">
        <authorList>
            <person name="Hughes D."/>
        </authorList>
    </citation>
    <scope>NUCLEOTIDE SEQUENCE</scope>
    <source>
        <strain>Durham</strain>
        <strain evidence="11">NC isolate 2 -- Noor lab</strain>
    </source>
</reference>
<evidence type="ECO:0000256" key="1">
    <source>
        <dbReference type="ARBA" id="ARBA00007894"/>
    </source>
</evidence>
<evidence type="ECO:0000256" key="3">
    <source>
        <dbReference type="ARBA" id="ARBA00022741"/>
    </source>
</evidence>
<keyword evidence="5 7" id="KW-0648">Protein biosynthesis</keyword>